<dbReference type="Proteomes" id="UP000236021">
    <property type="component" value="Unassembled WGS sequence"/>
</dbReference>
<accession>A0ABX4W0U9</accession>
<feature type="region of interest" description="Disordered" evidence="1">
    <location>
        <begin position="1"/>
        <end position="42"/>
    </location>
</feature>
<protein>
    <submittedName>
        <fullName evidence="2">Uncharacterized protein</fullName>
    </submittedName>
</protein>
<evidence type="ECO:0000313" key="2">
    <source>
        <dbReference type="EMBL" id="PNF86089.1"/>
    </source>
</evidence>
<gene>
    <name evidence="2" type="ORF">CXK93_04610</name>
</gene>
<sequence>MQRTNQQPPPPEGNPKREDPLEPVPIDDPGRSDPAPERAPPDEVVAKLFASIPISIDEP</sequence>
<feature type="compositionally biased region" description="Basic and acidic residues" evidence="1">
    <location>
        <begin position="28"/>
        <end position="42"/>
    </location>
</feature>
<evidence type="ECO:0000313" key="3">
    <source>
        <dbReference type="Proteomes" id="UP000236021"/>
    </source>
</evidence>
<comment type="caution">
    <text evidence="2">The sequence shown here is derived from an EMBL/GenBank/DDBJ whole genome shotgun (WGS) entry which is preliminary data.</text>
</comment>
<keyword evidence="3" id="KW-1185">Reference proteome</keyword>
<organism evidence="2 3">
    <name type="scientific">Stutzerimonas decontaminans</name>
    <dbReference type="NCBI Taxonomy" id="3022791"/>
    <lineage>
        <taxon>Bacteria</taxon>
        <taxon>Pseudomonadati</taxon>
        <taxon>Pseudomonadota</taxon>
        <taxon>Gammaproteobacteria</taxon>
        <taxon>Pseudomonadales</taxon>
        <taxon>Pseudomonadaceae</taxon>
        <taxon>Stutzerimonas</taxon>
    </lineage>
</organism>
<dbReference type="EMBL" id="POUI01000001">
    <property type="protein sequence ID" value="PNF86089.1"/>
    <property type="molecule type" value="Genomic_DNA"/>
</dbReference>
<reference evidence="2 3" key="1">
    <citation type="submission" date="2018-01" db="EMBL/GenBank/DDBJ databases">
        <title>Denitrification phenotypes of diverse strains of Pseudomonas stutzeri.</title>
        <authorList>
            <person name="Milligan D.A."/>
            <person name="Bergaust L."/>
            <person name="Bakken L.R."/>
            <person name="Frostegard A."/>
        </authorList>
    </citation>
    <scope>NUCLEOTIDE SEQUENCE [LARGE SCALE GENOMIC DNA]</scope>
    <source>
        <strain evidence="2 3">ST27MN3</strain>
    </source>
</reference>
<proteinExistence type="predicted"/>
<evidence type="ECO:0000256" key="1">
    <source>
        <dbReference type="SAM" id="MobiDB-lite"/>
    </source>
</evidence>
<name>A0ABX4W0U9_9GAMM</name>